<accession>A0A6C0K4I3</accession>
<organism evidence="2">
    <name type="scientific">viral metagenome</name>
    <dbReference type="NCBI Taxonomy" id="1070528"/>
    <lineage>
        <taxon>unclassified sequences</taxon>
        <taxon>metagenomes</taxon>
        <taxon>organismal metagenomes</taxon>
    </lineage>
</organism>
<evidence type="ECO:0000313" key="2">
    <source>
        <dbReference type="EMBL" id="QHU12639.1"/>
    </source>
</evidence>
<reference evidence="2" key="1">
    <citation type="journal article" date="2020" name="Nature">
        <title>Giant virus diversity and host interactions through global metagenomics.</title>
        <authorList>
            <person name="Schulz F."/>
            <person name="Roux S."/>
            <person name="Paez-Espino D."/>
            <person name="Jungbluth S."/>
            <person name="Walsh D.A."/>
            <person name="Denef V.J."/>
            <person name="McMahon K.D."/>
            <person name="Konstantinidis K.T."/>
            <person name="Eloe-Fadrosh E.A."/>
            <person name="Kyrpides N.C."/>
            <person name="Woyke T."/>
        </authorList>
    </citation>
    <scope>NUCLEOTIDE SEQUENCE</scope>
    <source>
        <strain evidence="2">GVMAG-S-1101172-89</strain>
    </source>
</reference>
<dbReference type="AlphaFoldDB" id="A0A6C0K4I3"/>
<name>A0A6C0K4I3_9ZZZZ</name>
<proteinExistence type="predicted"/>
<dbReference type="Pfam" id="PF19071">
    <property type="entry name" value="DUF5767"/>
    <property type="match status" value="1"/>
</dbReference>
<dbReference type="EMBL" id="MN740808">
    <property type="protein sequence ID" value="QHU12639.1"/>
    <property type="molecule type" value="Genomic_DNA"/>
</dbReference>
<feature type="region of interest" description="Disordered" evidence="1">
    <location>
        <begin position="415"/>
        <end position="447"/>
    </location>
</feature>
<sequence>MSVTIHEMESVARGGPPMDIGITELNSNDLGFDMLSNAGMGRNSGSTRQISFDLGGGGGNSIGMGNPLGEIEISPVEPITLNISGGGPMSGLAAPIEIEFSKNTGASDTFPKSVVIENGLFANSQSASGPFTTLSPAPGRLSPEEERKEKIDLLNKLQRMEQKGLAPSRRFTMDNTLEEIKTEFSRLADARNLESSIRFQRQAMMSVVTGLQWMNDKFDPFDLKLDGWSESVHENLEDFDEIFEELYDKYKERGKMPPEARLVMALAGSGFMCHVSNTFLRARMPSMDDILRQNPEMARQFAAAAAKQAGPGFGNFMSMAMGGADAPGAPVPPTGSFFGASNAPPMAQVPQTVAAMEPRQVARREMKGPSGVDDILQTFDQVRRNDAMEGIAQQQARPEMQPAVSAAVEVHSIGGSEDLGSMTGSVSGRRRGRRPAPPTGSSIALDI</sequence>
<evidence type="ECO:0000256" key="1">
    <source>
        <dbReference type="SAM" id="MobiDB-lite"/>
    </source>
</evidence>
<dbReference type="InterPro" id="IPR043910">
    <property type="entry name" value="DUF5767"/>
</dbReference>
<protein>
    <submittedName>
        <fullName evidence="2">Uncharacterized protein</fullName>
    </submittedName>
</protein>